<evidence type="ECO:0000256" key="1">
    <source>
        <dbReference type="SAM" id="MobiDB-lite"/>
    </source>
</evidence>
<dbReference type="GO" id="GO:0051457">
    <property type="term" value="P:maintenance of protein location in nucleus"/>
    <property type="evidence" value="ECO:0007669"/>
    <property type="project" value="TreeGrafter"/>
</dbReference>
<reference evidence="2 3" key="1">
    <citation type="submission" date="2019-05" db="EMBL/GenBank/DDBJ databases">
        <title>Mikania micrantha, genome provides insights into the molecular mechanism of rapid growth.</title>
        <authorList>
            <person name="Liu B."/>
        </authorList>
    </citation>
    <scope>NUCLEOTIDE SEQUENCE [LARGE SCALE GENOMIC DNA]</scope>
    <source>
        <strain evidence="2">NLD-2019</strain>
        <tissue evidence="2">Leaf</tissue>
    </source>
</reference>
<protein>
    <submittedName>
        <fullName evidence="2">Uncharacterized protein</fullName>
    </submittedName>
</protein>
<feature type="region of interest" description="Disordered" evidence="1">
    <location>
        <begin position="1"/>
        <end position="21"/>
    </location>
</feature>
<dbReference type="GO" id="GO:0061608">
    <property type="term" value="F:nuclear import signal receptor activity"/>
    <property type="evidence" value="ECO:0007669"/>
    <property type="project" value="TreeGrafter"/>
</dbReference>
<dbReference type="PANTHER" id="PTHR37723:SF1">
    <property type="entry name" value="PROTEIN FAR-RED-ELONGATED HYPOCOTYL 1-LIKE"/>
    <property type="match status" value="1"/>
</dbReference>
<accession>A0A5N6LXJ8</accession>
<comment type="caution">
    <text evidence="2">The sequence shown here is derived from an EMBL/GenBank/DDBJ whole genome shotgun (WGS) entry which is preliminary data.</text>
</comment>
<dbReference type="GO" id="GO:0005737">
    <property type="term" value="C:cytoplasm"/>
    <property type="evidence" value="ECO:0007669"/>
    <property type="project" value="TreeGrafter"/>
</dbReference>
<dbReference type="EMBL" id="SZYD01000017">
    <property type="protein sequence ID" value="KAD3066370.1"/>
    <property type="molecule type" value="Genomic_DNA"/>
</dbReference>
<gene>
    <name evidence="2" type="ORF">E3N88_34250</name>
</gene>
<evidence type="ECO:0000313" key="3">
    <source>
        <dbReference type="Proteomes" id="UP000326396"/>
    </source>
</evidence>
<dbReference type="InterPro" id="IPR037766">
    <property type="entry name" value="FHY1"/>
</dbReference>
<dbReference type="OrthoDB" id="1930763at2759"/>
<evidence type="ECO:0000313" key="2">
    <source>
        <dbReference type="EMBL" id="KAD3066370.1"/>
    </source>
</evidence>
<proteinExistence type="predicted"/>
<name>A0A5N6LXJ8_9ASTR</name>
<organism evidence="2 3">
    <name type="scientific">Mikania micrantha</name>
    <name type="common">bitter vine</name>
    <dbReference type="NCBI Taxonomy" id="192012"/>
    <lineage>
        <taxon>Eukaryota</taxon>
        <taxon>Viridiplantae</taxon>
        <taxon>Streptophyta</taxon>
        <taxon>Embryophyta</taxon>
        <taxon>Tracheophyta</taxon>
        <taxon>Spermatophyta</taxon>
        <taxon>Magnoliopsida</taxon>
        <taxon>eudicotyledons</taxon>
        <taxon>Gunneridae</taxon>
        <taxon>Pentapetalae</taxon>
        <taxon>asterids</taxon>
        <taxon>campanulids</taxon>
        <taxon>Asterales</taxon>
        <taxon>Asteraceae</taxon>
        <taxon>Asteroideae</taxon>
        <taxon>Heliantheae alliance</taxon>
        <taxon>Eupatorieae</taxon>
        <taxon>Mikania</taxon>
    </lineage>
</organism>
<dbReference type="AlphaFoldDB" id="A0A5N6LXJ8"/>
<dbReference type="PANTHER" id="PTHR37723">
    <property type="entry name" value="PROTEIN FAR-RED ELONGATED HYPOCOTYL 1"/>
    <property type="match status" value="1"/>
</dbReference>
<dbReference type="Proteomes" id="UP000326396">
    <property type="component" value="Linkage Group LG7"/>
</dbReference>
<sequence>MVTMEVKVDEMTSERRGESGRIGKWKSSKWESGVLIYMDEDPCGINNNSRNKRKYEDEILEVRVAKQSCLCLDTTQSDIQMANSMSAKDSNSVSEDADSVMSYSLLHMRPYDSTSSSSSVNWSGTSFDRSETKTCDAFPSFEDCELSSSECETRQSEALMEDLFCSNGVLSNNSVLSSGRWNVNQDAEQGTEKLTIDKEFEQYFSMLML</sequence>
<dbReference type="GO" id="GO:0009639">
    <property type="term" value="P:response to red or far red light"/>
    <property type="evidence" value="ECO:0007669"/>
    <property type="project" value="InterPro"/>
</dbReference>
<keyword evidence="3" id="KW-1185">Reference proteome</keyword>
<dbReference type="GO" id="GO:0016607">
    <property type="term" value="C:nuclear speck"/>
    <property type="evidence" value="ECO:0007669"/>
    <property type="project" value="TreeGrafter"/>
</dbReference>